<feature type="transmembrane region" description="Helical" evidence="1">
    <location>
        <begin position="62"/>
        <end position="86"/>
    </location>
</feature>
<evidence type="ECO:0000313" key="2">
    <source>
        <dbReference type="EMBL" id="BCB74800.1"/>
    </source>
</evidence>
<evidence type="ECO:0000313" key="3">
    <source>
        <dbReference type="Proteomes" id="UP000502508"/>
    </source>
</evidence>
<evidence type="ECO:0000256" key="1">
    <source>
        <dbReference type="SAM" id="Phobius"/>
    </source>
</evidence>
<proteinExistence type="predicted"/>
<reference evidence="2 3" key="1">
    <citation type="submission" date="2020-03" db="EMBL/GenBank/DDBJ databases">
        <title>Whole genome shotgun sequence of Phytohabitans flavus NBRC 107702.</title>
        <authorList>
            <person name="Komaki H."/>
            <person name="Tamura T."/>
        </authorList>
    </citation>
    <scope>NUCLEOTIDE SEQUENCE [LARGE SCALE GENOMIC DNA]</scope>
    <source>
        <strain evidence="2 3">NBRC 107702</strain>
    </source>
</reference>
<sequence>MRHQVRRDKGVHIDAAMLRTLAETAAGIGALATLSMTANLLALRGLDPRDVPGCVRVRVEWWSANVGTVLLVSAALTLLGLAGIAATATL</sequence>
<feature type="transmembrane region" description="Helical" evidence="1">
    <location>
        <begin position="21"/>
        <end position="42"/>
    </location>
</feature>
<accession>A0A6F8XLV6</accession>
<keyword evidence="1" id="KW-0812">Transmembrane</keyword>
<reference evidence="2 3" key="2">
    <citation type="submission" date="2020-03" db="EMBL/GenBank/DDBJ databases">
        <authorList>
            <person name="Ichikawa N."/>
            <person name="Kimura A."/>
            <person name="Kitahashi Y."/>
            <person name="Uohara A."/>
        </authorList>
    </citation>
    <scope>NUCLEOTIDE SEQUENCE [LARGE SCALE GENOMIC DNA]</scope>
    <source>
        <strain evidence="2 3">NBRC 107702</strain>
    </source>
</reference>
<gene>
    <name evidence="2" type="ORF">Pflav_012100</name>
</gene>
<organism evidence="2 3">
    <name type="scientific">Phytohabitans flavus</name>
    <dbReference type="NCBI Taxonomy" id="1076124"/>
    <lineage>
        <taxon>Bacteria</taxon>
        <taxon>Bacillati</taxon>
        <taxon>Actinomycetota</taxon>
        <taxon>Actinomycetes</taxon>
        <taxon>Micromonosporales</taxon>
        <taxon>Micromonosporaceae</taxon>
    </lineage>
</organism>
<keyword evidence="3" id="KW-1185">Reference proteome</keyword>
<keyword evidence="1" id="KW-0472">Membrane</keyword>
<protein>
    <submittedName>
        <fullName evidence="2">Uncharacterized protein</fullName>
    </submittedName>
</protein>
<name>A0A6F8XLV6_9ACTN</name>
<dbReference type="KEGG" id="pfla:Pflav_012100"/>
<dbReference type="Proteomes" id="UP000502508">
    <property type="component" value="Chromosome"/>
</dbReference>
<dbReference type="EMBL" id="AP022870">
    <property type="protein sequence ID" value="BCB74800.1"/>
    <property type="molecule type" value="Genomic_DNA"/>
</dbReference>
<keyword evidence="1" id="KW-1133">Transmembrane helix</keyword>
<dbReference type="AlphaFoldDB" id="A0A6F8XLV6"/>